<evidence type="ECO:0000256" key="1">
    <source>
        <dbReference type="ARBA" id="ARBA00004167"/>
    </source>
</evidence>
<feature type="region of interest" description="Disordered" evidence="5">
    <location>
        <begin position="1"/>
        <end position="22"/>
    </location>
</feature>
<evidence type="ECO:0000313" key="8">
    <source>
        <dbReference type="Proteomes" id="UP000663637"/>
    </source>
</evidence>
<feature type="transmembrane region" description="Helical" evidence="6">
    <location>
        <begin position="28"/>
        <end position="49"/>
    </location>
</feature>
<gene>
    <name evidence="7" type="ORF">IDJ81_12330</name>
</gene>
<dbReference type="InterPro" id="IPR007343">
    <property type="entry name" value="Uncharacterised_pept_Zn_put"/>
</dbReference>
<accession>A0ABX7K7B5</accession>
<organism evidence="7 8">
    <name type="scientific">Tsuneonella flava</name>
    <dbReference type="NCBI Taxonomy" id="2055955"/>
    <lineage>
        <taxon>Bacteria</taxon>
        <taxon>Pseudomonadati</taxon>
        <taxon>Pseudomonadota</taxon>
        <taxon>Alphaproteobacteria</taxon>
        <taxon>Sphingomonadales</taxon>
        <taxon>Erythrobacteraceae</taxon>
        <taxon>Tsuneonella</taxon>
    </lineage>
</organism>
<keyword evidence="3 6" id="KW-1133">Transmembrane helix</keyword>
<dbReference type="Pfam" id="PF04228">
    <property type="entry name" value="Zn_peptidase"/>
    <property type="match status" value="1"/>
</dbReference>
<proteinExistence type="predicted"/>
<keyword evidence="8" id="KW-1185">Reference proteome</keyword>
<protein>
    <submittedName>
        <fullName evidence="7">Neutral zinc metallopeptidase</fullName>
    </submittedName>
</protein>
<evidence type="ECO:0000256" key="3">
    <source>
        <dbReference type="ARBA" id="ARBA00022989"/>
    </source>
</evidence>
<keyword evidence="4 6" id="KW-0472">Membrane</keyword>
<evidence type="ECO:0000256" key="2">
    <source>
        <dbReference type="ARBA" id="ARBA00022692"/>
    </source>
</evidence>
<sequence>MRLDRFNPANIRVRGGGSGGGGGFPGGGAGGVGCGTLVLVLIGALVFGVDPGQMLSGLDQNGASTAPATQQRTSPQSAEELCTQNQYATEACNALQSLNQTWQPEFQRAGVRFEQPELVFYSGGTDSGCGAAQSAMGPFYCPADHGIYIDTSFYDQMAQQLGAKGDFARYYVIAHEYGHHIQKLTGVADAIRSAQQQNPRASNQLQVRMELQADCYAGVWAGKNRNLIDPGDFEEGMTAASAIGDDTLMRNAGRQVDAESFTHGSSAQRMEALRAGMESGNDSVCDRYVRLS</sequence>
<evidence type="ECO:0000256" key="5">
    <source>
        <dbReference type="SAM" id="MobiDB-lite"/>
    </source>
</evidence>
<keyword evidence="2 6" id="KW-0812">Transmembrane</keyword>
<dbReference type="EMBL" id="CP061510">
    <property type="protein sequence ID" value="QSB44115.1"/>
    <property type="molecule type" value="Genomic_DNA"/>
</dbReference>
<name>A0ABX7K7B5_9SPHN</name>
<dbReference type="PANTHER" id="PTHR30168">
    <property type="entry name" value="PUTATIVE MEMBRANE PROTEIN YPFJ"/>
    <property type="match status" value="1"/>
</dbReference>
<evidence type="ECO:0000313" key="7">
    <source>
        <dbReference type="EMBL" id="QSB44115.1"/>
    </source>
</evidence>
<dbReference type="PANTHER" id="PTHR30168:SF0">
    <property type="entry name" value="INNER MEMBRANE PROTEIN"/>
    <property type="match status" value="1"/>
</dbReference>
<dbReference type="RefSeq" id="WP_102156128.1">
    <property type="nucleotide sequence ID" value="NZ_CP061510.1"/>
</dbReference>
<dbReference type="Proteomes" id="UP000663637">
    <property type="component" value="Chromosome"/>
</dbReference>
<evidence type="ECO:0000256" key="6">
    <source>
        <dbReference type="SAM" id="Phobius"/>
    </source>
</evidence>
<reference evidence="7 8" key="1">
    <citation type="submission" date="2020-09" db="EMBL/GenBank/DDBJ databases">
        <title>Complete genome sequence of altererythrobacter flavus SS-21NJ, isolated from Dongying oil sludge in Shandong province.</title>
        <authorList>
            <person name="Sun S."/>
            <person name="Zhang Z."/>
        </authorList>
    </citation>
    <scope>NUCLEOTIDE SEQUENCE [LARGE SCALE GENOMIC DNA]</scope>
    <source>
        <strain evidence="7 8">SS-21NJ</strain>
    </source>
</reference>
<evidence type="ECO:0000256" key="4">
    <source>
        <dbReference type="ARBA" id="ARBA00023136"/>
    </source>
</evidence>
<comment type="subcellular location">
    <subcellularLocation>
        <location evidence="1">Membrane</location>
        <topology evidence="1">Single-pass membrane protein</topology>
    </subcellularLocation>
</comment>
<dbReference type="PROSITE" id="PS51257">
    <property type="entry name" value="PROKAR_LIPOPROTEIN"/>
    <property type="match status" value="1"/>
</dbReference>